<gene>
    <name evidence="1" type="ORF">GOB84_08010</name>
</gene>
<protein>
    <submittedName>
        <fullName evidence="1">Uncharacterized protein</fullName>
    </submittedName>
</protein>
<organism evidence="1 2">
    <name type="scientific">Acetobacter fallax</name>
    <dbReference type="NCBI Taxonomy" id="1737473"/>
    <lineage>
        <taxon>Bacteria</taxon>
        <taxon>Pseudomonadati</taxon>
        <taxon>Pseudomonadota</taxon>
        <taxon>Alphaproteobacteria</taxon>
        <taxon>Acetobacterales</taxon>
        <taxon>Acetobacteraceae</taxon>
        <taxon>Acetobacter</taxon>
    </lineage>
</organism>
<dbReference type="RefSeq" id="WP_173577033.1">
    <property type="nucleotide sequence ID" value="NZ_WOSW01000011.1"/>
</dbReference>
<dbReference type="Proteomes" id="UP000615326">
    <property type="component" value="Unassembled WGS sequence"/>
</dbReference>
<evidence type="ECO:0000313" key="1">
    <source>
        <dbReference type="EMBL" id="NHO32506.1"/>
    </source>
</evidence>
<dbReference type="EMBL" id="WOSW01000011">
    <property type="protein sequence ID" value="NHO32506.1"/>
    <property type="molecule type" value="Genomic_DNA"/>
</dbReference>
<name>A0ABX0K8D8_9PROT</name>
<evidence type="ECO:0000313" key="2">
    <source>
        <dbReference type="Proteomes" id="UP000615326"/>
    </source>
</evidence>
<accession>A0ABX0K8D8</accession>
<reference evidence="1 2" key="1">
    <citation type="journal article" date="2020" name="Int. J. Syst. Evol. Microbiol.">
        <title>Novel acetic acid bacteria from cider fermentations: Acetobacter conturbans sp. nov. and Acetobacter fallax sp. nov.</title>
        <authorList>
            <person name="Sombolestani A.S."/>
            <person name="Cleenwerck I."/>
            <person name="Cnockaert M."/>
            <person name="Borremans W."/>
            <person name="Wieme A.D."/>
            <person name="De Vuyst L."/>
            <person name="Vandamme P."/>
        </authorList>
    </citation>
    <scope>NUCLEOTIDE SEQUENCE [LARGE SCALE GENOMIC DNA]</scope>
    <source>
        <strain evidence="1 2">LMG 1637</strain>
    </source>
</reference>
<sequence>MNTTYADCETHEIASRLIADHGIAARSVAAENFEWSYQRRRYDCADRWLGVFRVLGDDQTLSRSEADALS</sequence>
<comment type="caution">
    <text evidence="1">The sequence shown here is derived from an EMBL/GenBank/DDBJ whole genome shotgun (WGS) entry which is preliminary data.</text>
</comment>
<proteinExistence type="predicted"/>
<keyword evidence="2" id="KW-1185">Reference proteome</keyword>